<protein>
    <submittedName>
        <fullName evidence="2">DUF4351 domain-containing protein</fullName>
    </submittedName>
</protein>
<proteinExistence type="predicted"/>
<dbReference type="Pfam" id="PF14261">
    <property type="entry name" value="DUF4351"/>
    <property type="match status" value="1"/>
</dbReference>
<gene>
    <name evidence="2" type="ORF">I6U48_12665</name>
</gene>
<dbReference type="InterPro" id="IPR025587">
    <property type="entry name" value="DUF4351"/>
</dbReference>
<dbReference type="RefSeq" id="WP_218320828.1">
    <property type="nucleotide sequence ID" value="NZ_JAEEGC010000053.1"/>
</dbReference>
<evidence type="ECO:0000313" key="3">
    <source>
        <dbReference type="Proteomes" id="UP000694308"/>
    </source>
</evidence>
<comment type="caution">
    <text evidence="2">The sequence shown here is derived from an EMBL/GenBank/DDBJ whole genome shotgun (WGS) entry which is preliminary data.</text>
</comment>
<keyword evidence="3" id="KW-1185">Reference proteome</keyword>
<feature type="domain" description="DUF4351" evidence="1">
    <location>
        <begin position="19"/>
        <end position="75"/>
    </location>
</feature>
<dbReference type="EMBL" id="JAEEGC010000053">
    <property type="protein sequence ID" value="MBV7273761.1"/>
    <property type="molecule type" value="Genomic_DNA"/>
</dbReference>
<dbReference type="AlphaFoldDB" id="A0A949TUL4"/>
<organism evidence="2 3">
    <name type="scientific">Clostridium thailandense</name>
    <dbReference type="NCBI Taxonomy" id="2794346"/>
    <lineage>
        <taxon>Bacteria</taxon>
        <taxon>Bacillati</taxon>
        <taxon>Bacillota</taxon>
        <taxon>Clostridia</taxon>
        <taxon>Eubacteriales</taxon>
        <taxon>Clostridiaceae</taxon>
        <taxon>Clostridium</taxon>
    </lineage>
</organism>
<accession>A0A949TUL4</accession>
<dbReference type="Proteomes" id="UP000694308">
    <property type="component" value="Unassembled WGS sequence"/>
</dbReference>
<sequence>MTKRIFIDEKDKEEIREVARKEELINTAIKLLTKKFGTLPEAMKKGIKNADLDSLEIIRDSIFDFNDLKDVEKYL</sequence>
<evidence type="ECO:0000313" key="2">
    <source>
        <dbReference type="EMBL" id="MBV7273761.1"/>
    </source>
</evidence>
<name>A0A949TUL4_9CLOT</name>
<reference evidence="2" key="1">
    <citation type="submission" date="2020-12" db="EMBL/GenBank/DDBJ databases">
        <title>Clostridium thailandense sp. nov., a novel acetogenic bacterium isolated from peat land soil in Thailand.</title>
        <authorList>
            <person name="Chaikitkaew S."/>
            <person name="Birkeland N.K."/>
        </authorList>
    </citation>
    <scope>NUCLEOTIDE SEQUENCE</scope>
    <source>
        <strain evidence="2">PL3</strain>
    </source>
</reference>
<evidence type="ECO:0000259" key="1">
    <source>
        <dbReference type="Pfam" id="PF14261"/>
    </source>
</evidence>